<name>A0A8C5NF54_GOUWI</name>
<comment type="subcellular location">
    <subcellularLocation>
        <location evidence="1">Secreted</location>
        <location evidence="1">Extracellular space</location>
        <location evidence="1">Extracellular matrix</location>
    </subcellularLocation>
</comment>
<dbReference type="SUPFAM" id="SSF57196">
    <property type="entry name" value="EGF/Laminin"/>
    <property type="match status" value="4"/>
</dbReference>
<dbReference type="PANTHER" id="PTHR47333">
    <property type="entry name" value="VON WILLEBRAND FACTOR C AND EGF DOMAIN-CONTAINING PROTEIN"/>
    <property type="match status" value="1"/>
</dbReference>
<sequence length="526" mass="58692">MVPQPYHFQDIFQNEALCSHSPMLGLGCYFLVVILQHYCSILMYCLPCACSIISEQCCKTTLKVILCNKGIQMAQQQQPCEMSFFEDDIPDMCCDCCSLGLKLSKQEIGCNLQDLSLGEQCRNVALSCCNKNNTAEDLNECQTATHNCTHEETCVNNNGSFVCLSGTTCKPGFELTVNNTCKDIDECASATHTCGSDLVCTNTEGSFDCIPKDECAEGFIKDTKRACVGKDEELELDQLFYLSLIDIDECETGHVCGTDRCVNVIGSYRCECQTGFTFNQMAKVCEDINECMNSSVQHCAQNCENTRGSFKCSCSTGFNLAHNNRSCEGTITLFGIIIKLYNKKKKNIDECAAETHSCSTLETCFNVQGGFHCLYFHCPQNFETSCTTRWDLSLTVRCVKDCQPEDMICHGDPVHIITHSVLILPITEQLHEPQEIIMLRTITPAHQVEPDPTEVFFAILSTDAYLSFDVVKRTENGMIVGVVRQVKPIHSPKDIVLEVGMNYVKSGVVSYRNYVLLHVFISKYLP</sequence>
<comment type="caution">
    <text evidence="11">Lacks conserved residue(s) required for the propagation of feature annotation.</text>
</comment>
<keyword evidence="6" id="KW-0732">Signal</keyword>
<evidence type="ECO:0000259" key="13">
    <source>
        <dbReference type="PROSITE" id="PS50026"/>
    </source>
</evidence>
<dbReference type="SMART" id="SM00179">
    <property type="entry name" value="EGF_CA"/>
    <property type="match status" value="5"/>
</dbReference>
<dbReference type="AlphaFoldDB" id="A0A8C5NF54"/>
<dbReference type="InterPro" id="IPR000020">
    <property type="entry name" value="Anaphylatoxin/fibulin"/>
</dbReference>
<evidence type="ECO:0000256" key="8">
    <source>
        <dbReference type="ARBA" id="ARBA00022837"/>
    </source>
</evidence>
<dbReference type="CDD" id="cd00054">
    <property type="entry name" value="EGF_CA"/>
    <property type="match status" value="2"/>
</dbReference>
<dbReference type="SMART" id="SM00181">
    <property type="entry name" value="EGF"/>
    <property type="match status" value="5"/>
</dbReference>
<dbReference type="GO" id="GO:0005509">
    <property type="term" value="F:calcium ion binding"/>
    <property type="evidence" value="ECO:0007669"/>
    <property type="project" value="InterPro"/>
</dbReference>
<keyword evidence="8" id="KW-0106">Calcium</keyword>
<reference evidence="14" key="2">
    <citation type="submission" date="2025-08" db="UniProtKB">
        <authorList>
            <consortium name="Ensembl"/>
        </authorList>
    </citation>
    <scope>IDENTIFICATION</scope>
</reference>
<dbReference type="PROSITE" id="PS01178">
    <property type="entry name" value="ANAPHYLATOXIN_2"/>
    <property type="match status" value="1"/>
</dbReference>
<dbReference type="GO" id="GO:0005576">
    <property type="term" value="C:extracellular region"/>
    <property type="evidence" value="ECO:0007669"/>
    <property type="project" value="InterPro"/>
</dbReference>
<keyword evidence="10" id="KW-0325">Glycoprotein</keyword>
<dbReference type="Gene3D" id="2.10.25.10">
    <property type="entry name" value="Laminin"/>
    <property type="match status" value="5"/>
</dbReference>
<keyword evidence="7" id="KW-0677">Repeat</keyword>
<comment type="similarity">
    <text evidence="2">Belongs to the fibulin family.</text>
</comment>
<evidence type="ECO:0000256" key="10">
    <source>
        <dbReference type="ARBA" id="ARBA00023180"/>
    </source>
</evidence>
<dbReference type="PROSITE" id="PS01187">
    <property type="entry name" value="EGF_CA"/>
    <property type="match status" value="2"/>
</dbReference>
<evidence type="ECO:0000256" key="1">
    <source>
        <dbReference type="ARBA" id="ARBA00004498"/>
    </source>
</evidence>
<evidence type="ECO:0000256" key="5">
    <source>
        <dbReference type="ARBA" id="ARBA00022536"/>
    </source>
</evidence>
<evidence type="ECO:0000313" key="14">
    <source>
        <dbReference type="Ensembl" id="ENSGWIP00000050821.1"/>
    </source>
</evidence>
<gene>
    <name evidence="14" type="primary">LOC114464765</name>
</gene>
<evidence type="ECO:0000256" key="4">
    <source>
        <dbReference type="ARBA" id="ARBA00022530"/>
    </source>
</evidence>
<dbReference type="InterPro" id="IPR000152">
    <property type="entry name" value="EGF-type_Asp/Asn_hydroxyl_site"/>
</dbReference>
<keyword evidence="9" id="KW-1015">Disulfide bond</keyword>
<dbReference type="PROSITE" id="PS01186">
    <property type="entry name" value="EGF_2"/>
    <property type="match status" value="2"/>
</dbReference>
<dbReference type="PROSITE" id="PS50026">
    <property type="entry name" value="EGF_3"/>
    <property type="match status" value="1"/>
</dbReference>
<evidence type="ECO:0000256" key="7">
    <source>
        <dbReference type="ARBA" id="ARBA00022737"/>
    </source>
</evidence>
<dbReference type="Pfam" id="PF22914">
    <property type="entry name" value="Fibulin_C"/>
    <property type="match status" value="1"/>
</dbReference>
<keyword evidence="4" id="KW-0272">Extracellular matrix</keyword>
<keyword evidence="15" id="KW-1185">Reference proteome</keyword>
<accession>A0A8C5NF54</accession>
<dbReference type="InterPro" id="IPR000742">
    <property type="entry name" value="EGF"/>
</dbReference>
<evidence type="ECO:0000256" key="2">
    <source>
        <dbReference type="ARBA" id="ARBA00006127"/>
    </source>
</evidence>
<evidence type="ECO:0000256" key="9">
    <source>
        <dbReference type="ARBA" id="ARBA00023157"/>
    </source>
</evidence>
<dbReference type="FunFam" id="2.10.25.10:FF:000119">
    <property type="entry name" value="vitamin K-dependent protein S"/>
    <property type="match status" value="1"/>
</dbReference>
<keyword evidence="5 11" id="KW-0245">EGF-like domain</keyword>
<reference evidence="14" key="1">
    <citation type="submission" date="2020-06" db="EMBL/GenBank/DDBJ databases">
        <authorList>
            <consortium name="Wellcome Sanger Institute Data Sharing"/>
        </authorList>
    </citation>
    <scope>NUCLEOTIDE SEQUENCE [LARGE SCALE GENOMIC DNA]</scope>
</reference>
<feature type="domain" description="EGF-like" evidence="13">
    <location>
        <begin position="246"/>
        <end position="286"/>
    </location>
</feature>
<evidence type="ECO:0000256" key="3">
    <source>
        <dbReference type="ARBA" id="ARBA00022525"/>
    </source>
</evidence>
<evidence type="ECO:0000259" key="12">
    <source>
        <dbReference type="PROSITE" id="PS01178"/>
    </source>
</evidence>
<feature type="domain" description="Anaphylatoxin-like" evidence="12">
    <location>
        <begin position="96"/>
        <end position="129"/>
    </location>
</feature>
<dbReference type="InterPro" id="IPR001881">
    <property type="entry name" value="EGF-like_Ca-bd_dom"/>
</dbReference>
<protein>
    <recommendedName>
        <fullName evidence="16">Fibulin-1</fullName>
    </recommendedName>
</protein>
<reference evidence="14" key="3">
    <citation type="submission" date="2025-09" db="UniProtKB">
        <authorList>
            <consortium name="Ensembl"/>
        </authorList>
    </citation>
    <scope>IDENTIFICATION</scope>
</reference>
<dbReference type="PANTHER" id="PTHR47333:SF4">
    <property type="entry name" value="EGF-LIKE DOMAIN-CONTAINING PROTEIN"/>
    <property type="match status" value="1"/>
</dbReference>
<evidence type="ECO:0000313" key="15">
    <source>
        <dbReference type="Proteomes" id="UP000694680"/>
    </source>
</evidence>
<dbReference type="PROSITE" id="PS00010">
    <property type="entry name" value="ASX_HYDROXYL"/>
    <property type="match status" value="1"/>
</dbReference>
<organism evidence="14 15">
    <name type="scientific">Gouania willdenowi</name>
    <name type="common">Blunt-snouted clingfish</name>
    <name type="synonym">Lepadogaster willdenowi</name>
    <dbReference type="NCBI Taxonomy" id="441366"/>
    <lineage>
        <taxon>Eukaryota</taxon>
        <taxon>Metazoa</taxon>
        <taxon>Chordata</taxon>
        <taxon>Craniata</taxon>
        <taxon>Vertebrata</taxon>
        <taxon>Euteleostomi</taxon>
        <taxon>Actinopterygii</taxon>
        <taxon>Neopterygii</taxon>
        <taxon>Teleostei</taxon>
        <taxon>Neoteleostei</taxon>
        <taxon>Acanthomorphata</taxon>
        <taxon>Ovalentaria</taxon>
        <taxon>Blenniimorphae</taxon>
        <taxon>Blenniiformes</taxon>
        <taxon>Gobiesocoidei</taxon>
        <taxon>Gobiesocidae</taxon>
        <taxon>Gobiesocinae</taxon>
        <taxon>Gouania</taxon>
    </lineage>
</organism>
<keyword evidence="3" id="KW-0964">Secreted</keyword>
<dbReference type="InterPro" id="IPR049883">
    <property type="entry name" value="NOTCH1_EGF-like"/>
</dbReference>
<evidence type="ECO:0000256" key="6">
    <source>
        <dbReference type="ARBA" id="ARBA00022729"/>
    </source>
</evidence>
<dbReference type="InterPro" id="IPR052080">
    <property type="entry name" value="vWF_C/EGF_Fibrillin"/>
</dbReference>
<dbReference type="Ensembl" id="ENSGWIT00000054879.1">
    <property type="protein sequence ID" value="ENSGWIP00000050821.1"/>
    <property type="gene ID" value="ENSGWIG00000024652.1"/>
</dbReference>
<proteinExistence type="inferred from homology"/>
<evidence type="ECO:0000256" key="11">
    <source>
        <dbReference type="PROSITE-ProRule" id="PRU00076"/>
    </source>
</evidence>
<dbReference type="InterPro" id="IPR055088">
    <property type="entry name" value="Fibulin_C"/>
</dbReference>
<evidence type="ECO:0008006" key="16">
    <source>
        <dbReference type="Google" id="ProtNLM"/>
    </source>
</evidence>
<dbReference type="InterPro" id="IPR018097">
    <property type="entry name" value="EGF_Ca-bd_CS"/>
</dbReference>
<dbReference type="Proteomes" id="UP000694680">
    <property type="component" value="Chromosome 6"/>
</dbReference>
<dbReference type="Pfam" id="PF07645">
    <property type="entry name" value="EGF_CA"/>
    <property type="match status" value="5"/>
</dbReference>